<reference evidence="5" key="2">
    <citation type="submission" date="2025-08" db="UniProtKB">
        <authorList>
            <consortium name="RefSeq"/>
        </authorList>
    </citation>
    <scope>IDENTIFICATION</scope>
    <source>
        <tissue evidence="5">Leaf</tissue>
    </source>
</reference>
<feature type="domain" description="Prolamin-like" evidence="3">
    <location>
        <begin position="38"/>
        <end position="110"/>
    </location>
</feature>
<reference evidence="4" key="1">
    <citation type="journal article" date="2020" name="Plant Biotechnol. J.">
        <title>The pomegranate (Punica granatum L.) draft genome dissects genetic divergence between soft- and hard-seeded cultivars.</title>
        <authorList>
            <person name="Luo X."/>
            <person name="Li H."/>
            <person name="Wu Z."/>
            <person name="Yao W."/>
            <person name="Zhao P."/>
            <person name="Cao D."/>
            <person name="Yu H."/>
            <person name="Li K."/>
            <person name="Poudel K."/>
            <person name="Zhao D."/>
            <person name="Zhang F."/>
            <person name="Xia X."/>
            <person name="Chen L."/>
            <person name="Wang Q."/>
            <person name="Jing D."/>
            <person name="Cao S."/>
        </authorList>
    </citation>
    <scope>NUCLEOTIDE SEQUENCE [LARGE SCALE GENOMIC DNA]</scope>
    <source>
        <strain evidence="4">cv. Tunisia</strain>
    </source>
</reference>
<evidence type="ECO:0000256" key="1">
    <source>
        <dbReference type="ARBA" id="ARBA00022729"/>
    </source>
</evidence>
<evidence type="ECO:0000313" key="5">
    <source>
        <dbReference type="RefSeq" id="XP_031405751.1"/>
    </source>
</evidence>
<organism evidence="4 5">
    <name type="scientific">Punica granatum</name>
    <name type="common">Pomegranate</name>
    <dbReference type="NCBI Taxonomy" id="22663"/>
    <lineage>
        <taxon>Eukaryota</taxon>
        <taxon>Viridiplantae</taxon>
        <taxon>Streptophyta</taxon>
        <taxon>Embryophyta</taxon>
        <taxon>Tracheophyta</taxon>
        <taxon>Spermatophyta</taxon>
        <taxon>Magnoliopsida</taxon>
        <taxon>eudicotyledons</taxon>
        <taxon>Gunneridae</taxon>
        <taxon>Pentapetalae</taxon>
        <taxon>rosids</taxon>
        <taxon>malvids</taxon>
        <taxon>Myrtales</taxon>
        <taxon>Lythraceae</taxon>
        <taxon>Punica</taxon>
    </lineage>
</organism>
<dbReference type="AlphaFoldDB" id="A0A6P8EK99"/>
<accession>A0A6P8EK99</accession>
<evidence type="ECO:0000256" key="2">
    <source>
        <dbReference type="SAM" id="SignalP"/>
    </source>
</evidence>
<dbReference type="PANTHER" id="PTHR31951:SF22">
    <property type="entry name" value="ECA1 GAMETOGENESIS RELATED FAMILY"/>
    <property type="match status" value="1"/>
</dbReference>
<dbReference type="PANTHER" id="PTHR31951">
    <property type="entry name" value="BIFUNCTIONAL INHIBITOR/LIPID-TRANSFER PROTEIN/SEED STORAGE 2S ALBUMIN SUPERFAMILY PROTEIN-RELATED"/>
    <property type="match status" value="1"/>
</dbReference>
<dbReference type="RefSeq" id="XP_031405751.1">
    <property type="nucleotide sequence ID" value="XM_031549891.1"/>
</dbReference>
<gene>
    <name evidence="5" type="primary">LOC116214490</name>
</gene>
<dbReference type="GeneID" id="116214490"/>
<sequence>MAIVKSSAASAMALFIVVAAVCFSPAVAVKSRDKELHECLRGINDDCGVIIATWLMFNEALPPSVGCCTWLIDMGKQCHDDLVDALIEINKYKGSPEDVKDRANELWQFCIFETNHDQPHAPLMAPAPAPAHGAQ</sequence>
<feature type="chain" id="PRO_5028279533" evidence="2">
    <location>
        <begin position="29"/>
        <end position="135"/>
    </location>
</feature>
<keyword evidence="4" id="KW-1185">Reference proteome</keyword>
<evidence type="ECO:0000313" key="4">
    <source>
        <dbReference type="Proteomes" id="UP000515151"/>
    </source>
</evidence>
<name>A0A6P8EK99_PUNGR</name>
<dbReference type="OrthoDB" id="1603029at2759"/>
<dbReference type="InterPro" id="IPR008502">
    <property type="entry name" value="Prolamin-like"/>
</dbReference>
<keyword evidence="1 2" id="KW-0732">Signal</keyword>
<dbReference type="Pfam" id="PF05617">
    <property type="entry name" value="Prolamin_like"/>
    <property type="match status" value="1"/>
</dbReference>
<protein>
    <submittedName>
        <fullName evidence="5">Uncharacterized protein LOC116214490</fullName>
    </submittedName>
</protein>
<dbReference type="Proteomes" id="UP000515151">
    <property type="component" value="Chromosome 7"/>
</dbReference>
<feature type="signal peptide" evidence="2">
    <location>
        <begin position="1"/>
        <end position="28"/>
    </location>
</feature>
<evidence type="ECO:0000259" key="3">
    <source>
        <dbReference type="Pfam" id="PF05617"/>
    </source>
</evidence>
<proteinExistence type="predicted"/>